<dbReference type="Pfam" id="PF00589">
    <property type="entry name" value="Phage_integrase"/>
    <property type="match status" value="1"/>
</dbReference>
<feature type="compositionally biased region" description="Polar residues" evidence="2">
    <location>
        <begin position="80"/>
        <end position="98"/>
    </location>
</feature>
<dbReference type="InterPro" id="IPR002104">
    <property type="entry name" value="Integrase_catalytic"/>
</dbReference>
<gene>
    <name evidence="4" type="ORF">NC998_25085</name>
</gene>
<dbReference type="Gene3D" id="1.10.443.10">
    <property type="entry name" value="Intergrase catalytic core"/>
    <property type="match status" value="1"/>
</dbReference>
<dbReference type="InterPro" id="IPR013762">
    <property type="entry name" value="Integrase-like_cat_sf"/>
</dbReference>
<dbReference type="InterPro" id="IPR011010">
    <property type="entry name" value="DNA_brk_join_enz"/>
</dbReference>
<keyword evidence="1" id="KW-0233">DNA recombination</keyword>
<protein>
    <submittedName>
        <fullName evidence="4">Site-specific integrase</fullName>
    </submittedName>
</protein>
<feature type="region of interest" description="Disordered" evidence="2">
    <location>
        <begin position="78"/>
        <end position="99"/>
    </location>
</feature>
<evidence type="ECO:0000313" key="5">
    <source>
        <dbReference type="Proteomes" id="UP001464891"/>
    </source>
</evidence>
<sequence>MFEAFEGDRDRALFGICLYTGCRISEACSMLITDSYDAAGVRMKITLRKANTKGKQETRQIPVNAVLRGYLETYRARAGKNSTSSPDGTGAATLTPSQRMRFCERRAIAWG</sequence>
<proteinExistence type="predicted"/>
<dbReference type="RefSeq" id="WP_255527377.1">
    <property type="nucleotide sequence ID" value="NZ_JAMPKM010000027.1"/>
</dbReference>
<accession>A0ABV0JF31</accession>
<evidence type="ECO:0000313" key="4">
    <source>
        <dbReference type="EMBL" id="MEP0820378.1"/>
    </source>
</evidence>
<dbReference type="Proteomes" id="UP001464891">
    <property type="component" value="Unassembled WGS sequence"/>
</dbReference>
<comment type="caution">
    <text evidence="4">The sequence shown here is derived from an EMBL/GenBank/DDBJ whole genome shotgun (WGS) entry which is preliminary data.</text>
</comment>
<dbReference type="SUPFAM" id="SSF56349">
    <property type="entry name" value="DNA breaking-rejoining enzymes"/>
    <property type="match status" value="1"/>
</dbReference>
<name>A0ABV0JF31_9CYAN</name>
<feature type="domain" description="Tyr recombinase" evidence="3">
    <location>
        <begin position="1"/>
        <end position="111"/>
    </location>
</feature>
<evidence type="ECO:0000256" key="2">
    <source>
        <dbReference type="SAM" id="MobiDB-lite"/>
    </source>
</evidence>
<dbReference type="EMBL" id="JAMPKM010000027">
    <property type="protein sequence ID" value="MEP0820378.1"/>
    <property type="molecule type" value="Genomic_DNA"/>
</dbReference>
<dbReference type="CDD" id="cd00397">
    <property type="entry name" value="DNA_BRE_C"/>
    <property type="match status" value="1"/>
</dbReference>
<dbReference type="PROSITE" id="PS51898">
    <property type="entry name" value="TYR_RECOMBINASE"/>
    <property type="match status" value="1"/>
</dbReference>
<organism evidence="4 5">
    <name type="scientific">Trichocoleus desertorum GB2-A4</name>
    <dbReference type="NCBI Taxonomy" id="2933944"/>
    <lineage>
        <taxon>Bacteria</taxon>
        <taxon>Bacillati</taxon>
        <taxon>Cyanobacteriota</taxon>
        <taxon>Cyanophyceae</taxon>
        <taxon>Leptolyngbyales</taxon>
        <taxon>Trichocoleusaceae</taxon>
        <taxon>Trichocoleus</taxon>
    </lineage>
</organism>
<evidence type="ECO:0000256" key="1">
    <source>
        <dbReference type="ARBA" id="ARBA00023172"/>
    </source>
</evidence>
<keyword evidence="5" id="KW-1185">Reference proteome</keyword>
<evidence type="ECO:0000259" key="3">
    <source>
        <dbReference type="PROSITE" id="PS51898"/>
    </source>
</evidence>
<reference evidence="4 5" key="1">
    <citation type="submission" date="2022-04" db="EMBL/GenBank/DDBJ databases">
        <title>Positive selection, recombination, and allopatry shape intraspecific diversity of widespread and dominant cyanobacteria.</title>
        <authorList>
            <person name="Wei J."/>
            <person name="Shu W."/>
            <person name="Hu C."/>
        </authorList>
    </citation>
    <scope>NUCLEOTIDE SEQUENCE [LARGE SCALE GENOMIC DNA]</scope>
    <source>
        <strain evidence="4 5">GB2-A4</strain>
    </source>
</reference>